<keyword evidence="8" id="KW-1185">Reference proteome</keyword>
<dbReference type="OrthoDB" id="9794322at2"/>
<dbReference type="EMBL" id="RFLX01000010">
    <property type="protein sequence ID" value="RMI20753.1"/>
    <property type="molecule type" value="Genomic_DNA"/>
</dbReference>
<evidence type="ECO:0000256" key="3">
    <source>
        <dbReference type="ARBA" id="ARBA00023002"/>
    </source>
</evidence>
<dbReference type="Pfam" id="PF01011">
    <property type="entry name" value="PQQ"/>
    <property type="match status" value="2"/>
</dbReference>
<name>A0A3A9JDU5_9PROT</name>
<evidence type="ECO:0000313" key="6">
    <source>
        <dbReference type="EMBL" id="RKK05517.1"/>
    </source>
</evidence>
<evidence type="ECO:0000256" key="1">
    <source>
        <dbReference type="ARBA" id="ARBA00001931"/>
    </source>
</evidence>
<evidence type="ECO:0000259" key="5">
    <source>
        <dbReference type="Pfam" id="PF01011"/>
    </source>
</evidence>
<dbReference type="Gene3D" id="2.140.10.10">
    <property type="entry name" value="Quinoprotein alcohol dehydrogenase-like superfamily"/>
    <property type="match status" value="1"/>
</dbReference>
<dbReference type="InParanoid" id="A0A3A9JDU5"/>
<evidence type="ECO:0000256" key="4">
    <source>
        <dbReference type="SAM" id="SignalP"/>
    </source>
</evidence>
<feature type="chain" id="PRO_5017268584" evidence="4">
    <location>
        <begin position="26"/>
        <end position="577"/>
    </location>
</feature>
<dbReference type="EMBL" id="RAQU01000014">
    <property type="protein sequence ID" value="RKK05517.1"/>
    <property type="molecule type" value="Genomic_DNA"/>
</dbReference>
<evidence type="ECO:0000256" key="2">
    <source>
        <dbReference type="ARBA" id="ARBA00008156"/>
    </source>
</evidence>
<feature type="signal peptide" evidence="4">
    <location>
        <begin position="1"/>
        <end position="25"/>
    </location>
</feature>
<organism evidence="6 9">
    <name type="scientific">Teichococcus wenyumeiae</name>
    <dbReference type="NCBI Taxonomy" id="2478470"/>
    <lineage>
        <taxon>Bacteria</taxon>
        <taxon>Pseudomonadati</taxon>
        <taxon>Pseudomonadota</taxon>
        <taxon>Alphaproteobacteria</taxon>
        <taxon>Acetobacterales</taxon>
        <taxon>Roseomonadaceae</taxon>
        <taxon>Roseomonas</taxon>
    </lineage>
</organism>
<evidence type="ECO:0000313" key="9">
    <source>
        <dbReference type="Proteomes" id="UP000278036"/>
    </source>
</evidence>
<dbReference type="SUPFAM" id="SSF50998">
    <property type="entry name" value="Quinoprotein alcohol dehydrogenase-like"/>
    <property type="match status" value="1"/>
</dbReference>
<evidence type="ECO:0000313" key="8">
    <source>
        <dbReference type="Proteomes" id="UP000274097"/>
    </source>
</evidence>
<feature type="domain" description="Pyrrolo-quinoline quinone repeat" evidence="5">
    <location>
        <begin position="34"/>
        <end position="346"/>
    </location>
</feature>
<accession>A0A3A9JDU5</accession>
<dbReference type="RefSeq" id="WP_120636983.1">
    <property type="nucleotide sequence ID" value="NZ_RAQU01000014.1"/>
</dbReference>
<dbReference type="PANTHER" id="PTHR32303:SF4">
    <property type="entry name" value="QUINOPROTEIN GLUCOSE DEHYDROGENASE"/>
    <property type="match status" value="1"/>
</dbReference>
<sequence length="577" mass="59588">MFHRLARLLSVMACLALAPAGVVWASDGGTAPEAQPGFSTLDQLTPANVGGLQPVASLPTGSRGAHGAAPVIAGDTAFILTPFPHELLALDLRAPGLPVKWRYRPAADSMAAGQGGGGRNAPVAEGGRVFFTTLDGHAIALDAATGVVLWDMRVADLAQGETLRAPPLVARGTVLLGNGGDDFGARGWIAALSAETGALLWKRYSTGPDEAVGIGPGFASAGQEANLGVTTWSPSAWQHGGGGVSGPILWDAAAGLVFHGTGYPAPWNPDQRRGDNRWTSGLFARALEDGAARWFLPVSPHDLYALGSTTPNLLLDREWQGRQRPLLVHPDANGHVYVLDRLSGALLSAEAFLPVNATEGLDPAQGVLRRNPAKQVRSGGTTTGICPAHPGAVGGAAAYSPRTGLLYIPARRLCMDLEARDTTFIPGTPFTGANLRQMPAPGLYPGALVAWDLGAARVAWTKDEALPLEGGALATAGGLVFYGTAEGVLKALDANTGAELWRFQAASGIIAPPVSYQGPDGRQFVAVLAGTGGFPGAAAGREIDIRDATAAEGRALAMRRLPQPPEAGGMLYVFALP</sequence>
<dbReference type="SMART" id="SM00564">
    <property type="entry name" value="PQQ"/>
    <property type="match status" value="3"/>
</dbReference>
<evidence type="ECO:0000313" key="7">
    <source>
        <dbReference type="EMBL" id="RMI20753.1"/>
    </source>
</evidence>
<comment type="similarity">
    <text evidence="2">Belongs to the bacterial PQQ dehydrogenase family.</text>
</comment>
<dbReference type="Proteomes" id="UP000274097">
    <property type="component" value="Unassembled WGS sequence"/>
</dbReference>
<gene>
    <name evidence="6" type="ORF">D6Z83_03685</name>
    <name evidence="7" type="ORF">EBE87_14970</name>
</gene>
<reference evidence="6 9" key="1">
    <citation type="submission" date="2018-09" db="EMBL/GenBank/DDBJ databases">
        <title>Roseomonas sp. nov., isolated from feces of Tibetan antelopes in the Qinghai-Tibet plateau, China.</title>
        <authorList>
            <person name="Tian Z."/>
        </authorList>
    </citation>
    <scope>NUCLEOTIDE SEQUENCE [LARGE SCALE GENOMIC DNA]</scope>
    <source>
        <strain evidence="7 8">Z23</strain>
        <strain evidence="6 9">Z24</strain>
    </source>
</reference>
<keyword evidence="4" id="KW-0732">Signal</keyword>
<dbReference type="PANTHER" id="PTHR32303">
    <property type="entry name" value="QUINOPROTEIN ALCOHOL DEHYDROGENASE (CYTOCHROME C)"/>
    <property type="match status" value="1"/>
</dbReference>
<comment type="caution">
    <text evidence="6">The sequence shown here is derived from an EMBL/GenBank/DDBJ whole genome shotgun (WGS) entry which is preliminary data.</text>
</comment>
<dbReference type="Proteomes" id="UP000278036">
    <property type="component" value="Unassembled WGS sequence"/>
</dbReference>
<dbReference type="InterPro" id="IPR002372">
    <property type="entry name" value="PQQ_rpt_dom"/>
</dbReference>
<dbReference type="InterPro" id="IPR018391">
    <property type="entry name" value="PQQ_b-propeller_rpt"/>
</dbReference>
<comment type="cofactor">
    <cofactor evidence="1">
        <name>pyrroloquinoline quinone</name>
        <dbReference type="ChEBI" id="CHEBI:58442"/>
    </cofactor>
</comment>
<feature type="domain" description="Pyrrolo-quinoline quinone repeat" evidence="5">
    <location>
        <begin position="466"/>
        <end position="525"/>
    </location>
</feature>
<dbReference type="InterPro" id="IPR011047">
    <property type="entry name" value="Quinoprotein_ADH-like_sf"/>
</dbReference>
<protein>
    <submittedName>
        <fullName evidence="6">PQQ-dependent dehydrogenase, methanol/ethanol family</fullName>
    </submittedName>
</protein>
<keyword evidence="3" id="KW-0560">Oxidoreductase</keyword>
<proteinExistence type="inferred from homology"/>
<dbReference type="AlphaFoldDB" id="A0A3A9JDU5"/>
<dbReference type="GO" id="GO:0016491">
    <property type="term" value="F:oxidoreductase activity"/>
    <property type="evidence" value="ECO:0007669"/>
    <property type="project" value="UniProtKB-KW"/>
</dbReference>